<dbReference type="GO" id="GO:0055085">
    <property type="term" value="P:transmembrane transport"/>
    <property type="evidence" value="ECO:0007669"/>
    <property type="project" value="InterPro"/>
</dbReference>
<evidence type="ECO:0000256" key="4">
    <source>
        <dbReference type="ARBA" id="ARBA00022729"/>
    </source>
</evidence>
<dbReference type="PROSITE" id="PS01037">
    <property type="entry name" value="SBP_BACTERIAL_1"/>
    <property type="match status" value="1"/>
</dbReference>
<comment type="subcellular location">
    <subcellularLocation>
        <location evidence="1">Cell envelope</location>
    </subcellularLocation>
</comment>
<evidence type="ECO:0000256" key="6">
    <source>
        <dbReference type="SAM" id="MobiDB-lite"/>
    </source>
</evidence>
<dbReference type="SUPFAM" id="SSF53850">
    <property type="entry name" value="Periplasmic binding protein-like II"/>
    <property type="match status" value="1"/>
</dbReference>
<keyword evidence="4" id="KW-0732">Signal</keyword>
<dbReference type="InterPro" id="IPR006059">
    <property type="entry name" value="SBP"/>
</dbReference>
<comment type="caution">
    <text evidence="7">The sequence shown here is derived from an EMBL/GenBank/DDBJ whole genome shotgun (WGS) entry which is preliminary data.</text>
</comment>
<evidence type="ECO:0000256" key="2">
    <source>
        <dbReference type="ARBA" id="ARBA00008520"/>
    </source>
</evidence>
<feature type="compositionally biased region" description="Basic and acidic residues" evidence="6">
    <location>
        <begin position="50"/>
        <end position="59"/>
    </location>
</feature>
<evidence type="ECO:0000313" key="8">
    <source>
        <dbReference type="Proteomes" id="UP000307943"/>
    </source>
</evidence>
<evidence type="ECO:0000256" key="3">
    <source>
        <dbReference type="ARBA" id="ARBA00022448"/>
    </source>
</evidence>
<proteinExistence type="inferred from homology"/>
<keyword evidence="5" id="KW-0574">Periplasm</keyword>
<evidence type="ECO:0000256" key="5">
    <source>
        <dbReference type="ARBA" id="ARBA00022764"/>
    </source>
</evidence>
<organism evidence="7 8">
    <name type="scientific">Paenibacillus hemerocallicola</name>
    <dbReference type="NCBI Taxonomy" id="1172614"/>
    <lineage>
        <taxon>Bacteria</taxon>
        <taxon>Bacillati</taxon>
        <taxon>Bacillota</taxon>
        <taxon>Bacilli</taxon>
        <taxon>Bacillales</taxon>
        <taxon>Paenibacillaceae</taxon>
        <taxon>Paenibacillus</taxon>
    </lineage>
</organism>
<dbReference type="InterPro" id="IPR006061">
    <property type="entry name" value="SBP_1_CS"/>
</dbReference>
<reference evidence="7 8" key="1">
    <citation type="submission" date="2019-05" db="EMBL/GenBank/DDBJ databases">
        <title>We sequenced the genome of Paenibacillus hemerocallicola KCTC 33185 for further insight into its adaptation and study the phylogeny of Paenibacillus.</title>
        <authorList>
            <person name="Narsing Rao M.P."/>
        </authorList>
    </citation>
    <scope>NUCLEOTIDE SEQUENCE [LARGE SCALE GENOMIC DNA]</scope>
    <source>
        <strain evidence="7 8">KCTC 33185</strain>
    </source>
</reference>
<protein>
    <submittedName>
        <fullName evidence="7">Extracellular solute-binding protein</fullName>
    </submittedName>
</protein>
<dbReference type="InterPro" id="IPR050490">
    <property type="entry name" value="Bact_solute-bd_prot1"/>
</dbReference>
<evidence type="ECO:0000313" key="7">
    <source>
        <dbReference type="EMBL" id="TNJ67719.1"/>
    </source>
</evidence>
<dbReference type="PANTHER" id="PTHR43649">
    <property type="entry name" value="ARABINOSE-BINDING PROTEIN-RELATED"/>
    <property type="match status" value="1"/>
</dbReference>
<keyword evidence="3" id="KW-0813">Transport</keyword>
<feature type="region of interest" description="Disordered" evidence="6">
    <location>
        <begin position="40"/>
        <end position="66"/>
    </location>
</feature>
<evidence type="ECO:0000256" key="1">
    <source>
        <dbReference type="ARBA" id="ARBA00004196"/>
    </source>
</evidence>
<dbReference type="GO" id="GO:0030313">
    <property type="term" value="C:cell envelope"/>
    <property type="evidence" value="ECO:0007669"/>
    <property type="project" value="UniProtKB-SubCell"/>
</dbReference>
<name>A0A5C4TH15_9BACL</name>
<dbReference type="PANTHER" id="PTHR43649:SF31">
    <property type="entry name" value="SN-GLYCEROL-3-PHOSPHATE-BINDING PERIPLASMIC PROTEIN UGPB"/>
    <property type="match status" value="1"/>
</dbReference>
<accession>A0A5C4TH15</accession>
<dbReference type="OrthoDB" id="2524388at2"/>
<dbReference type="AlphaFoldDB" id="A0A5C4TH15"/>
<comment type="similarity">
    <text evidence="2">Belongs to the bacterial solute-binding protein 1 family.</text>
</comment>
<keyword evidence="8" id="KW-1185">Reference proteome</keyword>
<dbReference type="Pfam" id="PF01547">
    <property type="entry name" value="SBP_bac_1"/>
    <property type="match status" value="1"/>
</dbReference>
<gene>
    <name evidence="7" type="ORF">FE784_02875</name>
</gene>
<sequence length="462" mass="51709">MVVCKSIQSYGGDCMKMKQGLSMLALPLLVMTMAACGGGKEAQETQGDGKGQKAEEAKQPAKPPEPVTLTITNHKSVGFTEKDFQTYFVEPVKKKYPHITLEYIKPGDGSQLEDLILANKTPDLIFASNGYFALLKQLDIMQDLNEYVKKYKVDLSMYDQPILERIRQAGDKGELYSIPFSLNYGVMLYNKDIFDKVGIPYPKDLMSFEEILPVAKKINRVENGMQYIGFEPQHADTIAGQLGIPAIGSNDQPNFNSPEYKRVFEFLKQVYEIPGQIGPNGKHNWGRNGFLKDQNVAMFLEWTNDVAAPLEEAMKAGFTSWDISALPNFQDKLGNGRTVDSHMTFISKTSKYKDEAFQVLLESVSRETQMNVSANARISSIPDKAIQNNYAKNFESYKGKKVQNIFLTKQTPSQKSSIYGSKASSIVRDEQKNMALGLKDMNTALSDAQEKALKNVQEEKAK</sequence>
<dbReference type="EMBL" id="VDCQ01000003">
    <property type="protein sequence ID" value="TNJ67719.1"/>
    <property type="molecule type" value="Genomic_DNA"/>
</dbReference>
<dbReference type="Proteomes" id="UP000307943">
    <property type="component" value="Unassembled WGS sequence"/>
</dbReference>
<dbReference type="Gene3D" id="3.40.190.10">
    <property type="entry name" value="Periplasmic binding protein-like II"/>
    <property type="match status" value="1"/>
</dbReference>